<sequence length="549" mass="62952">MKDFKVLKILDIFKFIFEKAGIDYDVMRRILEIKFTLDGRRVPTIVGNSSSKKKDEDSNSFIKSLGVYLLLGIILVFFVTKADNYLYQMSFVFGILMFMMMTSLISDFSSVLLDIRDKNIILSKPVDSKTLNMAKVLHILFYMFFITISFSGPALIVSLFKQGGIFFLIFLAEIILMDLLIVVLTALLYLLVLKFFDGEKLKDIINYVQIALTIALSVGYQLLGRLFDFVDFKNVVFNPKWWQYFIPPIWFGAPFELILNNNRETYLITFSILALLVPIISIIIYVKLTPSFERNLQKLNSSGGKTGSRNNRITDFTSKLVCRSEEEIVFYRFATNMMKNERVFKLKVYPSLGFSIVFPFIFLFNGLRNGGLEGLVSSKMYFSIYFTALLIPTIVMNLGHSGNYKGAWIYRVVPFTDAKSIFKGTLKAALMNLILPLYILISIIFMIIFKGKIIVDLIIVFLNILLFMVICFRTTDKSLPFSKPFELAEQSQGFLVMIITFFTLGLLGLIHYLAIRTNYGSYIYIAALIIVNIVIWKNSFNIALEELGE</sequence>
<feature type="transmembrane region" description="Helical" evidence="1">
    <location>
        <begin position="91"/>
        <end position="115"/>
    </location>
</feature>
<name>A0ABS6E7X9_9FIRM</name>
<dbReference type="Proteomes" id="UP000749471">
    <property type="component" value="Unassembled WGS sequence"/>
</dbReference>
<comment type="caution">
    <text evidence="2">The sequence shown here is derived from an EMBL/GenBank/DDBJ whole genome shotgun (WGS) entry which is preliminary data.</text>
</comment>
<keyword evidence="3" id="KW-1185">Reference proteome</keyword>
<gene>
    <name evidence="2" type="ORF">KQI42_12600</name>
</gene>
<reference evidence="2 3" key="1">
    <citation type="submission" date="2021-06" db="EMBL/GenBank/DDBJ databases">
        <authorList>
            <person name="Sun Q."/>
            <person name="Li D."/>
        </authorList>
    </citation>
    <scope>NUCLEOTIDE SEQUENCE [LARGE SCALE GENOMIC DNA]</scope>
    <source>
        <strain evidence="2 3">MSJ-40</strain>
    </source>
</reference>
<organism evidence="2 3">
    <name type="scientific">Tissierella simiarum</name>
    <dbReference type="NCBI Taxonomy" id="2841534"/>
    <lineage>
        <taxon>Bacteria</taxon>
        <taxon>Bacillati</taxon>
        <taxon>Bacillota</taxon>
        <taxon>Tissierellia</taxon>
        <taxon>Tissierellales</taxon>
        <taxon>Tissierellaceae</taxon>
        <taxon>Tissierella</taxon>
    </lineage>
</organism>
<feature type="transmembrane region" description="Helical" evidence="1">
    <location>
        <begin position="136"/>
        <end position="159"/>
    </location>
</feature>
<evidence type="ECO:0000313" key="3">
    <source>
        <dbReference type="Proteomes" id="UP000749471"/>
    </source>
</evidence>
<evidence type="ECO:0008006" key="4">
    <source>
        <dbReference type="Google" id="ProtNLM"/>
    </source>
</evidence>
<evidence type="ECO:0000313" key="2">
    <source>
        <dbReference type="EMBL" id="MBU5438859.1"/>
    </source>
</evidence>
<feature type="transmembrane region" description="Helical" evidence="1">
    <location>
        <begin position="266"/>
        <end position="288"/>
    </location>
</feature>
<feature type="transmembrane region" description="Helical" evidence="1">
    <location>
        <begin position="348"/>
        <end position="368"/>
    </location>
</feature>
<feature type="transmembrane region" description="Helical" evidence="1">
    <location>
        <begin position="493"/>
        <end position="513"/>
    </location>
</feature>
<accession>A0ABS6E7X9</accession>
<feature type="transmembrane region" description="Helical" evidence="1">
    <location>
        <begin position="519"/>
        <end position="536"/>
    </location>
</feature>
<keyword evidence="1" id="KW-1133">Transmembrane helix</keyword>
<keyword evidence="1" id="KW-0472">Membrane</keyword>
<protein>
    <recommendedName>
        <fullName evidence="4">ABC transporter permease</fullName>
    </recommendedName>
</protein>
<feature type="transmembrane region" description="Helical" evidence="1">
    <location>
        <begin position="61"/>
        <end position="79"/>
    </location>
</feature>
<feature type="transmembrane region" description="Helical" evidence="1">
    <location>
        <begin position="165"/>
        <end position="192"/>
    </location>
</feature>
<feature type="transmembrane region" description="Helical" evidence="1">
    <location>
        <begin position="204"/>
        <end position="223"/>
    </location>
</feature>
<keyword evidence="1" id="KW-0812">Transmembrane</keyword>
<proteinExistence type="predicted"/>
<feature type="transmembrane region" description="Helical" evidence="1">
    <location>
        <begin position="380"/>
        <end position="399"/>
    </location>
</feature>
<feature type="transmembrane region" description="Helical" evidence="1">
    <location>
        <begin position="454"/>
        <end position="472"/>
    </location>
</feature>
<evidence type="ECO:0000256" key="1">
    <source>
        <dbReference type="SAM" id="Phobius"/>
    </source>
</evidence>
<feature type="transmembrane region" description="Helical" evidence="1">
    <location>
        <begin position="429"/>
        <end position="448"/>
    </location>
</feature>
<dbReference type="RefSeq" id="WP_216520287.1">
    <property type="nucleotide sequence ID" value="NZ_JAHLPM010000010.1"/>
</dbReference>
<dbReference type="EMBL" id="JAHLPM010000010">
    <property type="protein sequence ID" value="MBU5438859.1"/>
    <property type="molecule type" value="Genomic_DNA"/>
</dbReference>